<dbReference type="RefSeq" id="WP_217978029.1">
    <property type="nucleotide sequence ID" value="NZ_JAHTBI010000106.1"/>
</dbReference>
<evidence type="ECO:0000256" key="4">
    <source>
        <dbReference type="ARBA" id="ARBA00022806"/>
    </source>
</evidence>
<dbReference type="Pfam" id="PF13086">
    <property type="entry name" value="AAA_11"/>
    <property type="match status" value="1"/>
</dbReference>
<protein>
    <recommendedName>
        <fullName evidence="6">Topo IA-type catalytic domain-containing protein</fullName>
    </recommendedName>
</protein>
<comment type="similarity">
    <text evidence="1">Belongs to the DNA2/NAM7 helicase family.</text>
</comment>
<sequence>MDYVNFSSFGGKSKDAPAHKLILTLDEVTQVATQIEDGLVGEDVAVVFMLCQLNNRDKRLVSRHPLLAVPALLAEEKFLAPRAAAAPILNPAYLSPDQRGDAFAIADGHLANERMFDALGQLSADKSLEVDWATWWLTPLNVVRELLKVDQDEALLEKLKTLAKEAGASSDRAKKDSANWVLRAVVFPSQGSAAKAMVDVYTSFLDAKERPKVALFERFCGGEQALQAASMPRGIANLITGHIDEYDDSKGNRPLFPLDDSQRRAACAVASLQEGEIQAINGPPGSGKTSMLRAVVASRWVSAALSQEACPIVVACGATNQSVTNVIEAFGKAPHPDDLLPHAQRWIAGVPSYGAYFASKSMLGNTDKQAELARFVCVQSDWGSTGMLWSYKDRPAVLTPNNALELEEAYLVHARKVFPQHALSSMEAAVELVHQKLRLTVKLRDTFLEHLAKDDPDWLTLLENARPTPATIWHADRHGQLDRLIGNLKKNRGDADAARGAIDLTFSCDAFHWAARYWEGRFLLAQRERLFSRHPANVEESLRRLCMLTPCLVSTLHNVSTLGQISPLVEGDSAIKHSFALFDLLVIDEAGQASPELAGPALLMAKRAAVVGDLKQLEPIWNHKSLSEIAVASASGVFNRLNDLKQSRLSIADGSVLAAARLVSKWREEKDLGITLRYHYRCKPSIIGYCNALSYNKTLVPRTSEGNPGHEPAMSWVSIESKPVRKGGSLSNPMEVEHITSWIGERWPAWQTDPATKGKSIQDIVALITAYRPQANLLRSELEKVFDQLRGAGSIPWPTVDDIKKVTVGTVHQLQGAERPIVCFSLVEGPDEAAGSFMDRDASLLNVAVSRAKSSFIVFGHPKRLFPAPEANEAGLAPIHLLGAYLRKTPEARLLYPRRLVVIEAGGKQQTLARILGKSCAVIATHGALQYLPIRGGVDVAGGLIPFPRNEASAGAFLGEVSKIIDAVEDIVVATDDDRMGELIAWQVQRLLKERASGKSLLRVRLGAINGPAVRAAFSTPGGIDERRVAAESVREIVDLLVTQRFCHDGLRRGSIDMRELGDLVRSGACTDPRGRSPKFKLVGRVQGAILRLILDHARRAVSLQAHSRIRVKVRVGSEQLTGYLFDISEQRDLTRTSQVGQIIAKLGSAKLDLLSPPEIIREQVQPPVAGTFSLLAEAWQRFGHLPWRSMEALQALYDGSWGESVGGEGFEPEDPIIPPFFASGHPPVTPLDRAAPPTVLQGAFNNPVCRDIYQIIWDRFCFAESVGEAGSKVIRARVDYVFSGQRRLGVRFEGVTGEKLTPEQLHLIEQAVPENDATFLQYHFSDLSDAPVDLEGESAGRWFMTVDRLLLEMEQMNIGRPSTCASALEKLVSKGLLEAPVHMGQLRLTPAGVKTALALEGAASELSSPLFCTRLALLLESVEQHKIEARDALTQLLPLLISNEKDCSEIEGKIWTSLETVERAQHHRLLNKRGGGLISSLSEGAST</sequence>
<evidence type="ECO:0000256" key="3">
    <source>
        <dbReference type="ARBA" id="ARBA00022801"/>
    </source>
</evidence>
<dbReference type="PANTHER" id="PTHR43788:SF8">
    <property type="entry name" value="DNA-BINDING PROTEIN SMUBP-2"/>
    <property type="match status" value="1"/>
</dbReference>
<dbReference type="InterPro" id="IPR003601">
    <property type="entry name" value="Topo_IA_2"/>
</dbReference>
<dbReference type="SMART" id="SM00436">
    <property type="entry name" value="TOP1Bc"/>
    <property type="match status" value="1"/>
</dbReference>
<evidence type="ECO:0000256" key="1">
    <source>
        <dbReference type="ARBA" id="ARBA00007913"/>
    </source>
</evidence>
<reference evidence="7" key="1">
    <citation type="journal article" date="2022" name="Int. J. Syst. Evol. Microbiol.">
        <title>Pseudomonas aegrilactucae sp. nov. and Pseudomonas morbosilactucae sp. nov., pathogens causing bacterial rot of lettuce in Japan.</title>
        <authorList>
            <person name="Sawada H."/>
            <person name="Fujikawa T."/>
            <person name="Satou M."/>
        </authorList>
    </citation>
    <scope>NUCLEOTIDE SEQUENCE</scope>
    <source>
        <strain evidence="7">MAFF 301350</strain>
    </source>
</reference>
<proteinExistence type="inferred from homology"/>
<keyword evidence="5" id="KW-0067">ATP-binding</keyword>
<dbReference type="GO" id="GO:0006265">
    <property type="term" value="P:DNA topological change"/>
    <property type="evidence" value="ECO:0007669"/>
    <property type="project" value="InterPro"/>
</dbReference>
<dbReference type="GO" id="GO:0005524">
    <property type="term" value="F:ATP binding"/>
    <property type="evidence" value="ECO:0007669"/>
    <property type="project" value="UniProtKB-KW"/>
</dbReference>
<keyword evidence="8" id="KW-1185">Reference proteome</keyword>
<evidence type="ECO:0000313" key="8">
    <source>
        <dbReference type="Proteomes" id="UP001106592"/>
    </source>
</evidence>
<evidence type="ECO:0000256" key="2">
    <source>
        <dbReference type="ARBA" id="ARBA00022741"/>
    </source>
</evidence>
<dbReference type="InterPro" id="IPR006171">
    <property type="entry name" value="TOPRIM_dom"/>
</dbReference>
<dbReference type="Proteomes" id="UP001106592">
    <property type="component" value="Unassembled WGS sequence"/>
</dbReference>
<dbReference type="GO" id="GO:0003677">
    <property type="term" value="F:DNA binding"/>
    <property type="evidence" value="ECO:0007669"/>
    <property type="project" value="InterPro"/>
</dbReference>
<reference evidence="7" key="2">
    <citation type="journal article" date="2023" name="Plant Pathol.">
        <title>Dismantling and reorganizing Pseudomonas marginalis sensu#lato.</title>
        <authorList>
            <person name="Sawada H."/>
            <person name="Fujikawa T."/>
            <person name="Satou M."/>
        </authorList>
    </citation>
    <scope>NUCLEOTIDE SEQUENCE</scope>
    <source>
        <strain evidence="7">MAFF 301350</strain>
    </source>
</reference>
<feature type="domain" description="Topo IA-type catalytic" evidence="6">
    <location>
        <begin position="1025"/>
        <end position="1445"/>
    </location>
</feature>
<dbReference type="PANTHER" id="PTHR43788">
    <property type="entry name" value="DNA2/NAM7 HELICASE FAMILY MEMBER"/>
    <property type="match status" value="1"/>
</dbReference>
<keyword evidence="4" id="KW-0347">Helicase</keyword>
<evidence type="ECO:0000256" key="5">
    <source>
        <dbReference type="ARBA" id="ARBA00022840"/>
    </source>
</evidence>
<dbReference type="GO" id="GO:0016787">
    <property type="term" value="F:hydrolase activity"/>
    <property type="evidence" value="ECO:0007669"/>
    <property type="project" value="UniProtKB-KW"/>
</dbReference>
<evidence type="ECO:0000313" key="7">
    <source>
        <dbReference type="EMBL" id="MBV6290018.1"/>
    </source>
</evidence>
<dbReference type="Pfam" id="PF01751">
    <property type="entry name" value="Toprim"/>
    <property type="match status" value="1"/>
</dbReference>
<dbReference type="InterPro" id="IPR041677">
    <property type="entry name" value="DNA2/NAM7_AAA_11"/>
</dbReference>
<keyword evidence="3" id="KW-0378">Hydrolase</keyword>
<dbReference type="SMART" id="SM00437">
    <property type="entry name" value="TOP1Ac"/>
    <property type="match status" value="1"/>
</dbReference>
<dbReference type="GO" id="GO:0003916">
    <property type="term" value="F:DNA topoisomerase activity"/>
    <property type="evidence" value="ECO:0007669"/>
    <property type="project" value="InterPro"/>
</dbReference>
<dbReference type="InterPro" id="IPR003602">
    <property type="entry name" value="Topo_IA_DNA-bd_dom"/>
</dbReference>
<evidence type="ECO:0000259" key="6">
    <source>
        <dbReference type="PROSITE" id="PS52039"/>
    </source>
</evidence>
<accession>A0A9Q2XNA3</accession>
<dbReference type="InterPro" id="IPR047187">
    <property type="entry name" value="SF1_C_Upf1"/>
</dbReference>
<dbReference type="CDD" id="cd18808">
    <property type="entry name" value="SF1_C_Upf1"/>
    <property type="match status" value="1"/>
</dbReference>
<dbReference type="InterPro" id="IPR050534">
    <property type="entry name" value="Coronavir_polyprotein_1ab"/>
</dbReference>
<organism evidence="7 8">
    <name type="scientific">Pseudomonas aegrilactucae</name>
    <dbReference type="NCBI Taxonomy" id="2854028"/>
    <lineage>
        <taxon>Bacteria</taxon>
        <taxon>Pseudomonadati</taxon>
        <taxon>Pseudomonadota</taxon>
        <taxon>Gammaproteobacteria</taxon>
        <taxon>Pseudomonadales</taxon>
        <taxon>Pseudomonadaceae</taxon>
        <taxon>Pseudomonas</taxon>
    </lineage>
</organism>
<name>A0A9Q2XNA3_9PSED</name>
<keyword evidence="2" id="KW-0547">Nucleotide-binding</keyword>
<comment type="caution">
    <text evidence="7">The sequence shown here is derived from an EMBL/GenBank/DDBJ whole genome shotgun (WGS) entry which is preliminary data.</text>
</comment>
<gene>
    <name evidence="7" type="ORF">KUO17_23825</name>
</gene>
<dbReference type="EMBL" id="JAHTBI010000106">
    <property type="protein sequence ID" value="MBV6290018.1"/>
    <property type="molecule type" value="Genomic_DNA"/>
</dbReference>
<dbReference type="PROSITE" id="PS52039">
    <property type="entry name" value="TOPO_IA_2"/>
    <property type="match status" value="1"/>
</dbReference>
<dbReference type="Pfam" id="PF13087">
    <property type="entry name" value="AAA_12"/>
    <property type="match status" value="1"/>
</dbReference>
<dbReference type="InterPro" id="IPR041679">
    <property type="entry name" value="DNA2/NAM7-like_C"/>
</dbReference>
<dbReference type="GO" id="GO:0043139">
    <property type="term" value="F:5'-3' DNA helicase activity"/>
    <property type="evidence" value="ECO:0007669"/>
    <property type="project" value="TreeGrafter"/>
</dbReference>
<dbReference type="InterPro" id="IPR013497">
    <property type="entry name" value="Topo_IA_cen"/>
</dbReference>